<feature type="compositionally biased region" description="Low complexity" evidence="1">
    <location>
        <begin position="126"/>
        <end position="135"/>
    </location>
</feature>
<name>A0AA88GS13_NAELO</name>
<accession>A0AA88GS13</accession>
<feature type="compositionally biased region" description="Basic residues" evidence="1">
    <location>
        <begin position="105"/>
        <end position="116"/>
    </location>
</feature>
<dbReference type="EMBL" id="PYSW02000012">
    <property type="protein sequence ID" value="KAG2387817.1"/>
    <property type="molecule type" value="Genomic_DNA"/>
</dbReference>
<feature type="compositionally biased region" description="Polar residues" evidence="1">
    <location>
        <begin position="1"/>
        <end position="23"/>
    </location>
</feature>
<feature type="compositionally biased region" description="Polar residues" evidence="1">
    <location>
        <begin position="56"/>
        <end position="69"/>
    </location>
</feature>
<proteinExistence type="predicted"/>
<feature type="region of interest" description="Disordered" evidence="1">
    <location>
        <begin position="83"/>
        <end position="173"/>
    </location>
</feature>
<dbReference type="RefSeq" id="XP_044551809.1">
    <property type="nucleotide sequence ID" value="XM_044690059.1"/>
</dbReference>
<feature type="compositionally biased region" description="Polar residues" evidence="1">
    <location>
        <begin position="136"/>
        <end position="146"/>
    </location>
</feature>
<feature type="region of interest" description="Disordered" evidence="1">
    <location>
        <begin position="1"/>
        <end position="69"/>
    </location>
</feature>
<reference evidence="2 3" key="1">
    <citation type="journal article" date="2018" name="BMC Genomics">
        <title>The genome of Naegleria lovaniensis, the basis for a comparative approach to unravel pathogenicity factors of the human pathogenic amoeba N. fowleri.</title>
        <authorList>
            <person name="Liechti N."/>
            <person name="Schurch N."/>
            <person name="Bruggmann R."/>
            <person name="Wittwer M."/>
        </authorList>
    </citation>
    <scope>NUCLEOTIDE SEQUENCE [LARGE SCALE GENOMIC DNA]</scope>
    <source>
        <strain evidence="2 3">ATCC 30569</strain>
    </source>
</reference>
<dbReference type="GeneID" id="68093867"/>
<dbReference type="Proteomes" id="UP000816034">
    <property type="component" value="Unassembled WGS sequence"/>
</dbReference>
<sequence length="389" mass="41921">MGNTTTSARGASSPSVVNRSMMINQQQQNPSTTTSTSGKREQFKQVSMKKKKNMIRASTTSQQPHHFSVSSLPAETALSQLQYSSSPSISVRKKKIKTPQSPERKNHRGKSPSHHKKSEESQLSKTTTTMATQTARSKGSKGTNAESAMDFQTKPTQPANDNPCNCDDETSLSLDESEIIEDVEQDMEERSSMFRRFSSILGDDEMLFDMYCGSSNPHSMMNTQDENLLDNDYEFNDDPPSPHAPTGLTPPSCCVSCSICGSANHTTATPQGHHMSNASTPHHHCCGYKTPSATTSTSVVSAGSHSSLSLHQHSASSSSLSTLVGQRARAVGSHVHCNSASMNSLYSSSHLTSGMHAAMSSPALTKQSPSYNDQSIAILKDLINVNTGL</sequence>
<evidence type="ECO:0000313" key="3">
    <source>
        <dbReference type="Proteomes" id="UP000816034"/>
    </source>
</evidence>
<evidence type="ECO:0000256" key="1">
    <source>
        <dbReference type="SAM" id="MobiDB-lite"/>
    </source>
</evidence>
<feature type="compositionally biased region" description="Low complexity" evidence="1">
    <location>
        <begin position="24"/>
        <end position="37"/>
    </location>
</feature>
<evidence type="ECO:0000313" key="2">
    <source>
        <dbReference type="EMBL" id="KAG2387817.1"/>
    </source>
</evidence>
<feature type="compositionally biased region" description="Polar residues" evidence="1">
    <location>
        <begin position="153"/>
        <end position="163"/>
    </location>
</feature>
<comment type="caution">
    <text evidence="2">The sequence shown here is derived from an EMBL/GenBank/DDBJ whole genome shotgun (WGS) entry which is preliminary data.</text>
</comment>
<gene>
    <name evidence="2" type="ORF">C9374_001411</name>
</gene>
<dbReference type="AlphaFoldDB" id="A0AA88GS13"/>
<organism evidence="2 3">
    <name type="scientific">Naegleria lovaniensis</name>
    <name type="common">Amoeba</name>
    <dbReference type="NCBI Taxonomy" id="51637"/>
    <lineage>
        <taxon>Eukaryota</taxon>
        <taxon>Discoba</taxon>
        <taxon>Heterolobosea</taxon>
        <taxon>Tetramitia</taxon>
        <taxon>Eutetramitia</taxon>
        <taxon>Vahlkampfiidae</taxon>
        <taxon>Naegleria</taxon>
    </lineage>
</organism>
<keyword evidence="3" id="KW-1185">Reference proteome</keyword>
<protein>
    <submittedName>
        <fullName evidence="2">Uncharacterized protein</fullName>
    </submittedName>
</protein>